<dbReference type="RefSeq" id="WP_277579116.1">
    <property type="nucleotide sequence ID" value="NZ_JANRMI010000004.1"/>
</dbReference>
<dbReference type="InterPro" id="IPR015943">
    <property type="entry name" value="WD40/YVTN_repeat-like_dom_sf"/>
</dbReference>
<sequence>MAWQKVFLAIALLMSSGSAKASLKDLAKYATKDFLLGTAPTGCMPKGMKIDPQGAYLYVAEMCGKIDPTTKKRVPTASIYDLQKRSLQKTLITPVGMRDGILANTEVEFSLDKKWALISRAEGDSRSEIFQNYGLLTVVNSATQNIVKYIPTKGEGSKIIAARPLLPNDPSRKQIIYVANYFSDDISVIDVSDLAEDGNLDGSRHYVGRVKLNTNFRNPRSKSYLIAPRGVAFTPDGKYALILATETGSLIVMDAVAHKQIAELAPITKEIAGRELNVRHILISKDGQTAYLSHMHGNAVSRVNVNKLISKITSLPKRGPDVTLPASFWNDLFIPFESSTGKKNILVLEDYPKDHPNFPGKKWPYAHPNTIVLDPVNERYLYVSSRTTSNSNDSQVDRRIKGKIDIVDTTNGTVIFTLVGGAQPTALEVTRDNATLISSGFIDDHLYFFDLKKILDLYQTTR</sequence>
<dbReference type="InterPro" id="IPR051200">
    <property type="entry name" value="Host-pathogen_enzymatic-act"/>
</dbReference>
<keyword evidence="1" id="KW-0732">Signal</keyword>
<reference evidence="2" key="1">
    <citation type="submission" date="2022-08" db="EMBL/GenBank/DDBJ databases">
        <title>Novel Bdellovibrio Species Isolated from Svalbard: Designation Bdellovibrio svalbardensis.</title>
        <authorList>
            <person name="Mitchell R.J."/>
            <person name="Choi S.Y."/>
        </authorList>
    </citation>
    <scope>NUCLEOTIDE SEQUENCE</scope>
    <source>
        <strain evidence="2">PAP01</strain>
    </source>
</reference>
<dbReference type="EMBL" id="JANRMI010000004">
    <property type="protein sequence ID" value="MDG0817644.1"/>
    <property type="molecule type" value="Genomic_DNA"/>
</dbReference>
<gene>
    <name evidence="2" type="ORF">NWE73_14785</name>
</gene>
<accession>A0ABT6DM18</accession>
<proteinExistence type="predicted"/>
<dbReference type="Proteomes" id="UP001152321">
    <property type="component" value="Unassembled WGS sequence"/>
</dbReference>
<evidence type="ECO:0000313" key="2">
    <source>
        <dbReference type="EMBL" id="MDG0817644.1"/>
    </source>
</evidence>
<dbReference type="SUPFAM" id="SSF50969">
    <property type="entry name" value="YVTN repeat-like/Quinoprotein amine dehydrogenase"/>
    <property type="match status" value="1"/>
</dbReference>
<dbReference type="PANTHER" id="PTHR47197:SF3">
    <property type="entry name" value="DIHYDRO-HEME D1 DEHYDROGENASE"/>
    <property type="match status" value="1"/>
</dbReference>
<feature type="chain" id="PRO_5045761372" evidence="1">
    <location>
        <begin position="22"/>
        <end position="462"/>
    </location>
</feature>
<protein>
    <submittedName>
        <fullName evidence="2">Uncharacterized protein</fullName>
    </submittedName>
</protein>
<dbReference type="PANTHER" id="PTHR47197">
    <property type="entry name" value="PROTEIN NIRF"/>
    <property type="match status" value="1"/>
</dbReference>
<evidence type="ECO:0000313" key="3">
    <source>
        <dbReference type="Proteomes" id="UP001152321"/>
    </source>
</evidence>
<feature type="signal peptide" evidence="1">
    <location>
        <begin position="1"/>
        <end position="21"/>
    </location>
</feature>
<dbReference type="InterPro" id="IPR011044">
    <property type="entry name" value="Quino_amine_DH_bsu"/>
</dbReference>
<name>A0ABT6DM18_9BACT</name>
<evidence type="ECO:0000256" key="1">
    <source>
        <dbReference type="SAM" id="SignalP"/>
    </source>
</evidence>
<keyword evidence="3" id="KW-1185">Reference proteome</keyword>
<comment type="caution">
    <text evidence="2">The sequence shown here is derived from an EMBL/GenBank/DDBJ whole genome shotgun (WGS) entry which is preliminary data.</text>
</comment>
<dbReference type="Gene3D" id="2.130.10.10">
    <property type="entry name" value="YVTN repeat-like/Quinoprotein amine dehydrogenase"/>
    <property type="match status" value="3"/>
</dbReference>
<organism evidence="2 3">
    <name type="scientific">Bdellovibrio svalbardensis</name>
    <dbReference type="NCBI Taxonomy" id="2972972"/>
    <lineage>
        <taxon>Bacteria</taxon>
        <taxon>Pseudomonadati</taxon>
        <taxon>Bdellovibrionota</taxon>
        <taxon>Bdellovibrionia</taxon>
        <taxon>Bdellovibrionales</taxon>
        <taxon>Pseudobdellovibrionaceae</taxon>
        <taxon>Bdellovibrio</taxon>
    </lineage>
</organism>